<evidence type="ECO:0000256" key="6">
    <source>
        <dbReference type="ARBA" id="ARBA00022989"/>
    </source>
</evidence>
<dbReference type="VEuPathDB" id="FungiDB:AB675_2986"/>
<dbReference type="OrthoDB" id="4150500at2759"/>
<accession>A0A0N1H5N7</accession>
<dbReference type="GO" id="GO:0015031">
    <property type="term" value="P:protein transport"/>
    <property type="evidence" value="ECO:0007669"/>
    <property type="project" value="UniProtKB-KW"/>
</dbReference>
<evidence type="ECO:0000256" key="5">
    <source>
        <dbReference type="ARBA" id="ARBA00022927"/>
    </source>
</evidence>
<keyword evidence="8" id="KW-0472">Membrane</keyword>
<reference evidence="10 11" key="1">
    <citation type="submission" date="2015-06" db="EMBL/GenBank/DDBJ databases">
        <title>Draft genome of the ant-associated black yeast Phialophora attae CBS 131958.</title>
        <authorList>
            <person name="Moreno L.F."/>
            <person name="Stielow B.J."/>
            <person name="de Hoog S."/>
            <person name="Vicente V.A."/>
            <person name="Weiss V.A."/>
            <person name="de Vries M."/>
            <person name="Cruz L.M."/>
            <person name="Souza E.M."/>
        </authorList>
    </citation>
    <scope>NUCLEOTIDE SEQUENCE [LARGE SCALE GENOMIC DNA]</scope>
    <source>
        <strain evidence="10 11">CBS 131958</strain>
    </source>
</reference>
<evidence type="ECO:0000256" key="3">
    <source>
        <dbReference type="ARBA" id="ARBA00022692"/>
    </source>
</evidence>
<keyword evidence="5" id="KW-0653">Protein transport</keyword>
<dbReference type="GO" id="GO:0005741">
    <property type="term" value="C:mitochondrial outer membrane"/>
    <property type="evidence" value="ECO:0007669"/>
    <property type="project" value="UniProtKB-SubCell"/>
</dbReference>
<dbReference type="RefSeq" id="XP_017996353.1">
    <property type="nucleotide sequence ID" value="XM_018143000.1"/>
</dbReference>
<keyword evidence="7" id="KW-0496">Mitochondrion</keyword>
<evidence type="ECO:0000256" key="4">
    <source>
        <dbReference type="ARBA" id="ARBA00022787"/>
    </source>
</evidence>
<evidence type="ECO:0000256" key="1">
    <source>
        <dbReference type="ARBA" id="ARBA00004572"/>
    </source>
</evidence>
<keyword evidence="11" id="KW-1185">Reference proteome</keyword>
<evidence type="ECO:0000256" key="2">
    <source>
        <dbReference type="ARBA" id="ARBA00022448"/>
    </source>
</evidence>
<protein>
    <submittedName>
        <fullName evidence="10">Uncharacterized protein</fullName>
    </submittedName>
</protein>
<organism evidence="10 11">
    <name type="scientific">Cyphellophora attinorum</name>
    <dbReference type="NCBI Taxonomy" id="1664694"/>
    <lineage>
        <taxon>Eukaryota</taxon>
        <taxon>Fungi</taxon>
        <taxon>Dikarya</taxon>
        <taxon>Ascomycota</taxon>
        <taxon>Pezizomycotina</taxon>
        <taxon>Eurotiomycetes</taxon>
        <taxon>Chaetothyriomycetidae</taxon>
        <taxon>Chaetothyriales</taxon>
        <taxon>Cyphellophoraceae</taxon>
        <taxon>Cyphellophora</taxon>
    </lineage>
</organism>
<comment type="caution">
    <text evidence="10">The sequence shown here is derived from an EMBL/GenBank/DDBJ whole genome shotgun (WGS) entry which is preliminary data.</text>
</comment>
<keyword evidence="3" id="KW-0812">Transmembrane</keyword>
<evidence type="ECO:0000256" key="9">
    <source>
        <dbReference type="ARBA" id="ARBA00025716"/>
    </source>
</evidence>
<keyword evidence="6" id="KW-1133">Transmembrane helix</keyword>
<evidence type="ECO:0000313" key="10">
    <source>
        <dbReference type="EMBL" id="KPI36390.1"/>
    </source>
</evidence>
<name>A0A0N1H5N7_9EURO</name>
<evidence type="ECO:0000313" key="11">
    <source>
        <dbReference type="Proteomes" id="UP000038010"/>
    </source>
</evidence>
<gene>
    <name evidence="10" type="ORF">AB675_2986</name>
</gene>
<sequence length="49" mass="5329">MFGGPPEQVSEAELQEANRVAIGNVQIFGAACAALWFAPHVVDWARNLF</sequence>
<evidence type="ECO:0000256" key="8">
    <source>
        <dbReference type="ARBA" id="ARBA00023136"/>
    </source>
</evidence>
<dbReference type="EMBL" id="LFJN01000031">
    <property type="protein sequence ID" value="KPI36390.1"/>
    <property type="molecule type" value="Genomic_DNA"/>
</dbReference>
<dbReference type="Pfam" id="PF10642">
    <property type="entry name" value="Tom5"/>
    <property type="match status" value="1"/>
</dbReference>
<dbReference type="Proteomes" id="UP000038010">
    <property type="component" value="Unassembled WGS sequence"/>
</dbReference>
<comment type="similarity">
    <text evidence="9">Belongs to the Tom5 family.</text>
</comment>
<comment type="subcellular location">
    <subcellularLocation>
        <location evidence="1">Mitochondrion outer membrane</location>
        <topology evidence="1">Single-pass membrane protein</topology>
    </subcellularLocation>
</comment>
<dbReference type="GO" id="GO:0006626">
    <property type="term" value="P:protein targeting to mitochondrion"/>
    <property type="evidence" value="ECO:0007669"/>
    <property type="project" value="UniProtKB-ARBA"/>
</dbReference>
<dbReference type="AlphaFoldDB" id="A0A0N1H5N7"/>
<keyword evidence="2" id="KW-0813">Transport</keyword>
<keyword evidence="4" id="KW-1000">Mitochondrion outer membrane</keyword>
<proteinExistence type="inferred from homology"/>
<dbReference type="GeneID" id="28734880"/>
<evidence type="ECO:0000256" key="7">
    <source>
        <dbReference type="ARBA" id="ARBA00023128"/>
    </source>
</evidence>
<dbReference type="InterPro" id="IPR019603">
    <property type="entry name" value="Tom5"/>
</dbReference>